<reference evidence="4" key="1">
    <citation type="journal article" date="2019" name="Int. J. Syst. Evol. Microbiol.">
        <title>The Global Catalogue of Microorganisms (GCM) 10K type strain sequencing project: providing services to taxonomists for standard genome sequencing and annotation.</title>
        <authorList>
            <consortium name="The Broad Institute Genomics Platform"/>
            <consortium name="The Broad Institute Genome Sequencing Center for Infectious Disease"/>
            <person name="Wu L."/>
            <person name="Ma J."/>
        </authorList>
    </citation>
    <scope>NUCLEOTIDE SEQUENCE [LARGE SCALE GENOMIC DNA]</scope>
    <source>
        <strain evidence="4">CGMCC 4.7173</strain>
    </source>
</reference>
<dbReference type="EMBL" id="JBHSQQ010000136">
    <property type="protein sequence ID" value="MFC5943831.1"/>
    <property type="molecule type" value="Genomic_DNA"/>
</dbReference>
<feature type="compositionally biased region" description="Low complexity" evidence="1">
    <location>
        <begin position="26"/>
        <end position="63"/>
    </location>
</feature>
<feature type="compositionally biased region" description="Pro residues" evidence="1">
    <location>
        <begin position="12"/>
        <end position="25"/>
    </location>
</feature>
<keyword evidence="2" id="KW-0472">Membrane</keyword>
<evidence type="ECO:0000256" key="2">
    <source>
        <dbReference type="SAM" id="Phobius"/>
    </source>
</evidence>
<comment type="caution">
    <text evidence="3">The sequence shown here is derived from an EMBL/GenBank/DDBJ whole genome shotgun (WGS) entry which is preliminary data.</text>
</comment>
<protein>
    <submittedName>
        <fullName evidence="3">Uncharacterized protein</fullName>
    </submittedName>
</protein>
<proteinExistence type="predicted"/>
<feature type="region of interest" description="Disordered" evidence="1">
    <location>
        <begin position="1"/>
        <end position="77"/>
    </location>
</feature>
<evidence type="ECO:0000256" key="1">
    <source>
        <dbReference type="SAM" id="MobiDB-lite"/>
    </source>
</evidence>
<keyword evidence="2" id="KW-1133">Transmembrane helix</keyword>
<sequence length="193" mass="19306">MTAILNATGPAPLSPPPRPPSPAPQQPAAQAPAPTPQAQSAQGPQAQARPAQAPAALPSSAQACPEAGQRSGGQVGPVLVLPGTSPAAVVPVARDGRPVGAFVLAGGRVRYRALVDPDQVLAAVAGALAVGLVTAAVAVVAGRRRPPAIGTVRMGPGGWVSLRGVRAPALRSTAPRPWWAHVLRAHRLPASPH</sequence>
<accession>A0ABW1HQZ4</accession>
<evidence type="ECO:0000313" key="4">
    <source>
        <dbReference type="Proteomes" id="UP001596207"/>
    </source>
</evidence>
<organism evidence="3 4">
    <name type="scientific">Micromonospora harpali</name>
    <dbReference type="NCBI Taxonomy" id="1490225"/>
    <lineage>
        <taxon>Bacteria</taxon>
        <taxon>Bacillati</taxon>
        <taxon>Actinomycetota</taxon>
        <taxon>Actinomycetes</taxon>
        <taxon>Micromonosporales</taxon>
        <taxon>Micromonosporaceae</taxon>
        <taxon>Micromonospora</taxon>
    </lineage>
</organism>
<dbReference type="Proteomes" id="UP001596207">
    <property type="component" value="Unassembled WGS sequence"/>
</dbReference>
<dbReference type="RefSeq" id="WP_377537004.1">
    <property type="nucleotide sequence ID" value="NZ_JBHSQQ010000136.1"/>
</dbReference>
<name>A0ABW1HQZ4_9ACTN</name>
<evidence type="ECO:0000313" key="3">
    <source>
        <dbReference type="EMBL" id="MFC5943831.1"/>
    </source>
</evidence>
<keyword evidence="4" id="KW-1185">Reference proteome</keyword>
<gene>
    <name evidence="3" type="ORF">ACFPZ4_20390</name>
</gene>
<feature type="transmembrane region" description="Helical" evidence="2">
    <location>
        <begin position="120"/>
        <end position="141"/>
    </location>
</feature>
<keyword evidence="2" id="KW-0812">Transmembrane</keyword>